<dbReference type="AlphaFoldDB" id="A0A512JF69"/>
<dbReference type="PANTHER" id="PTHR23150:SF35">
    <property type="entry name" value="BLL6746 PROTEIN"/>
    <property type="match status" value="1"/>
</dbReference>
<keyword evidence="4" id="KW-1185">Reference proteome</keyword>
<dbReference type="InterPro" id="IPR042095">
    <property type="entry name" value="SUMF_sf"/>
</dbReference>
<name>A0A512JF69_9HYPH</name>
<dbReference type="Gene3D" id="3.90.1580.10">
    <property type="entry name" value="paralog of FGE (formylglycine-generating enzyme)"/>
    <property type="match status" value="1"/>
</dbReference>
<dbReference type="InterPro" id="IPR011600">
    <property type="entry name" value="Pept_C14_caspase"/>
</dbReference>
<dbReference type="Gene3D" id="3.40.50.1460">
    <property type="match status" value="1"/>
</dbReference>
<dbReference type="InterPro" id="IPR005532">
    <property type="entry name" value="SUMF_dom"/>
</dbReference>
<accession>A0A512JF69</accession>
<dbReference type="EMBL" id="BJZV01000002">
    <property type="protein sequence ID" value="GEP08601.1"/>
    <property type="molecule type" value="Genomic_DNA"/>
</dbReference>
<feature type="domain" description="Peptidase C14 caspase" evidence="1">
    <location>
        <begin position="5"/>
        <end position="205"/>
    </location>
</feature>
<evidence type="ECO:0000313" key="4">
    <source>
        <dbReference type="Proteomes" id="UP000321750"/>
    </source>
</evidence>
<dbReference type="SUPFAM" id="SSF52129">
    <property type="entry name" value="Caspase-like"/>
    <property type="match status" value="1"/>
</dbReference>
<protein>
    <submittedName>
        <fullName evidence="3">Uncharacterized protein</fullName>
    </submittedName>
</protein>
<dbReference type="Proteomes" id="UP000321750">
    <property type="component" value="Unassembled WGS sequence"/>
</dbReference>
<feature type="domain" description="Sulfatase-modifying factor enzyme-like" evidence="2">
    <location>
        <begin position="245"/>
        <end position="469"/>
    </location>
</feature>
<proteinExistence type="predicted"/>
<gene>
    <name evidence="3" type="ORF">MGN01_04460</name>
</gene>
<comment type="caution">
    <text evidence="3">The sequence shown here is derived from an EMBL/GenBank/DDBJ whole genome shotgun (WGS) entry which is preliminary data.</text>
</comment>
<dbReference type="PANTHER" id="PTHR23150">
    <property type="entry name" value="SULFATASE MODIFYING FACTOR 1, 2"/>
    <property type="match status" value="1"/>
</dbReference>
<dbReference type="GO" id="GO:0004197">
    <property type="term" value="F:cysteine-type endopeptidase activity"/>
    <property type="evidence" value="ECO:0007669"/>
    <property type="project" value="InterPro"/>
</dbReference>
<dbReference type="InterPro" id="IPR029030">
    <property type="entry name" value="Caspase-like_dom_sf"/>
</dbReference>
<dbReference type="Pfam" id="PF00656">
    <property type="entry name" value="Peptidase_C14"/>
    <property type="match status" value="1"/>
</dbReference>
<dbReference type="Pfam" id="PF03781">
    <property type="entry name" value="FGE-sulfatase"/>
    <property type="match status" value="1"/>
</dbReference>
<dbReference type="SUPFAM" id="SSF56436">
    <property type="entry name" value="C-type lectin-like"/>
    <property type="match status" value="1"/>
</dbReference>
<dbReference type="GO" id="GO:0006508">
    <property type="term" value="P:proteolysis"/>
    <property type="evidence" value="ECO:0007669"/>
    <property type="project" value="InterPro"/>
</dbReference>
<evidence type="ECO:0000313" key="3">
    <source>
        <dbReference type="EMBL" id="GEP08601.1"/>
    </source>
</evidence>
<organism evidence="3 4">
    <name type="scientific">Methylobacterium gnaphalii</name>
    <dbReference type="NCBI Taxonomy" id="1010610"/>
    <lineage>
        <taxon>Bacteria</taxon>
        <taxon>Pseudomonadati</taxon>
        <taxon>Pseudomonadota</taxon>
        <taxon>Alphaproteobacteria</taxon>
        <taxon>Hyphomicrobiales</taxon>
        <taxon>Methylobacteriaceae</taxon>
        <taxon>Methylobacterium</taxon>
    </lineage>
</organism>
<reference evidence="3 4" key="1">
    <citation type="submission" date="2019-07" db="EMBL/GenBank/DDBJ databases">
        <title>Whole genome shotgun sequence of Methylobacterium gnaphalii NBRC 107716.</title>
        <authorList>
            <person name="Hosoyama A."/>
            <person name="Uohara A."/>
            <person name="Ohji S."/>
            <person name="Ichikawa N."/>
        </authorList>
    </citation>
    <scope>NUCLEOTIDE SEQUENCE [LARGE SCALE GENOMIC DNA]</scope>
    <source>
        <strain evidence="3 4">NBRC 107716</strain>
    </source>
</reference>
<evidence type="ECO:0000259" key="2">
    <source>
        <dbReference type="Pfam" id="PF03781"/>
    </source>
</evidence>
<dbReference type="GO" id="GO:0120147">
    <property type="term" value="F:formylglycine-generating oxidase activity"/>
    <property type="evidence" value="ECO:0007669"/>
    <property type="project" value="TreeGrafter"/>
</dbReference>
<dbReference type="InterPro" id="IPR051043">
    <property type="entry name" value="Sulfatase_Mod_Factor_Kinase"/>
</dbReference>
<evidence type="ECO:0000259" key="1">
    <source>
        <dbReference type="Pfam" id="PF00656"/>
    </source>
</evidence>
<sequence length="471" mass="50067">MLLGNDLQGIGAQLGRLGFATTMIENADTQRMAEAVRSFVAKARHGSTTLFLFRGAMLRLGQSNILLPSDARGASEEAARSVGIDLNAIESDLSQRGASTKIIIVDAVGSGAAAEAFGIPRGSPPALELHEGTLAIVNTSTEPQKGLQGTAGAAVDLFLPELLRQTSIPNVTLEQAFAKTRNAVAKATAGRQVPLVSSSLTSDFYITANVPAVAPSAAGATADGDGAVKEASPQAGETFRDCDTCPELVVVPSGEFAMGSTDSEFEKPQHRVVLAKPFAVGRYEVTFAQWDACAAAKACRADIDDHGFGRADRPVIDVSWDEAQAFVKWLSSQTKQTYRLPTEAEWEYAARAGSRSVFPWGATVGNAKANCDDCSGNPARTTLPVGSFRPNAFGLFDTAGNAAEWVDDCWNGSYRSAPSDGSSWRTGQCQMRVLRGGAFANKASAVRSSARFRYDRDVRYYTNGFRVARDL</sequence>
<dbReference type="InterPro" id="IPR016187">
    <property type="entry name" value="CTDL_fold"/>
</dbReference>